<gene>
    <name evidence="1" type="ORF">ARMGADRAFT_1071275</name>
</gene>
<dbReference type="OrthoDB" id="2977329at2759"/>
<accession>A0A2H3EDU9</accession>
<dbReference type="EMBL" id="KZ293645">
    <property type="protein sequence ID" value="PBL01763.1"/>
    <property type="molecule type" value="Genomic_DNA"/>
</dbReference>
<dbReference type="AlphaFoldDB" id="A0A2H3EDU9"/>
<evidence type="ECO:0000313" key="1">
    <source>
        <dbReference type="EMBL" id="PBL01763.1"/>
    </source>
</evidence>
<reference evidence="2" key="1">
    <citation type="journal article" date="2017" name="Nat. Ecol. Evol.">
        <title>Genome expansion and lineage-specific genetic innovations in the forest pathogenic fungi Armillaria.</title>
        <authorList>
            <person name="Sipos G."/>
            <person name="Prasanna A.N."/>
            <person name="Walter M.C."/>
            <person name="O'Connor E."/>
            <person name="Balint B."/>
            <person name="Krizsan K."/>
            <person name="Kiss B."/>
            <person name="Hess J."/>
            <person name="Varga T."/>
            <person name="Slot J."/>
            <person name="Riley R."/>
            <person name="Boka B."/>
            <person name="Rigling D."/>
            <person name="Barry K."/>
            <person name="Lee J."/>
            <person name="Mihaltcheva S."/>
            <person name="LaButti K."/>
            <person name="Lipzen A."/>
            <person name="Waldron R."/>
            <person name="Moloney N.M."/>
            <person name="Sperisen C."/>
            <person name="Kredics L."/>
            <person name="Vagvoelgyi C."/>
            <person name="Patrignani A."/>
            <person name="Fitzpatrick D."/>
            <person name="Nagy I."/>
            <person name="Doyle S."/>
            <person name="Anderson J.B."/>
            <person name="Grigoriev I.V."/>
            <person name="Gueldener U."/>
            <person name="Muensterkoetter M."/>
            <person name="Nagy L.G."/>
        </authorList>
    </citation>
    <scope>NUCLEOTIDE SEQUENCE [LARGE SCALE GENOMIC DNA]</scope>
    <source>
        <strain evidence="2">Ar21-2</strain>
    </source>
</reference>
<name>A0A2H3EDU9_ARMGA</name>
<dbReference type="InParanoid" id="A0A2H3EDU9"/>
<organism evidence="1 2">
    <name type="scientific">Armillaria gallica</name>
    <name type="common">Bulbous honey fungus</name>
    <name type="synonym">Armillaria bulbosa</name>
    <dbReference type="NCBI Taxonomy" id="47427"/>
    <lineage>
        <taxon>Eukaryota</taxon>
        <taxon>Fungi</taxon>
        <taxon>Dikarya</taxon>
        <taxon>Basidiomycota</taxon>
        <taxon>Agaricomycotina</taxon>
        <taxon>Agaricomycetes</taxon>
        <taxon>Agaricomycetidae</taxon>
        <taxon>Agaricales</taxon>
        <taxon>Marasmiineae</taxon>
        <taxon>Physalacriaceae</taxon>
        <taxon>Armillaria</taxon>
    </lineage>
</organism>
<keyword evidence="2" id="KW-1185">Reference proteome</keyword>
<evidence type="ECO:0000313" key="2">
    <source>
        <dbReference type="Proteomes" id="UP000217790"/>
    </source>
</evidence>
<protein>
    <submittedName>
        <fullName evidence="1">Uncharacterized protein</fullName>
    </submittedName>
</protein>
<proteinExistence type="predicted"/>
<dbReference type="Proteomes" id="UP000217790">
    <property type="component" value="Unassembled WGS sequence"/>
</dbReference>
<sequence>MQEQLSKAILRNIRVLHIPRDSRIHDDLPILRISRLHSISVQLWDHHSKPNIHFGAPDLGLLEWWIRNFEHWKNSDIQHITFRVCYDDEYAPSDDYSVWKKLDKACAAMGSLRSLEIVVMLADHVGPGYNITLAHGVRAIEDQLTLSAQRGIVSVSEK</sequence>